<dbReference type="HAMAP" id="MF_00255">
    <property type="entry name" value="Gly_tRNA_synth_beta"/>
    <property type="match status" value="1"/>
</dbReference>
<dbReference type="Pfam" id="PF05746">
    <property type="entry name" value="DALR_1"/>
    <property type="match status" value="1"/>
</dbReference>
<dbReference type="Pfam" id="PF02092">
    <property type="entry name" value="tRNA_synt_2f"/>
    <property type="match status" value="1"/>
</dbReference>
<keyword evidence="4 11" id="KW-0963">Cytoplasm</keyword>
<protein>
    <recommendedName>
        <fullName evidence="11">Glycine--tRNA ligase beta subunit</fullName>
        <ecNumber evidence="11">6.1.1.14</ecNumber>
    </recommendedName>
    <alternativeName>
        <fullName evidence="11">Glycyl-tRNA synthetase beta subunit</fullName>
        <shortName evidence="11">GlyRS</shortName>
    </alternativeName>
</protein>
<keyword evidence="9 11" id="KW-0030">Aminoacyl-tRNA synthetase</keyword>
<dbReference type="Proteomes" id="UP000283993">
    <property type="component" value="Unassembled WGS sequence"/>
</dbReference>
<keyword evidence="6 11" id="KW-0547">Nucleotide-binding</keyword>
<dbReference type="RefSeq" id="WP_123632361.1">
    <property type="nucleotide sequence ID" value="NZ_AYKH01000044.1"/>
</dbReference>
<dbReference type="Gene3D" id="1.10.730.10">
    <property type="entry name" value="Isoleucyl-tRNA Synthetase, Domain 1"/>
    <property type="match status" value="1"/>
</dbReference>
<dbReference type="SMART" id="SM00836">
    <property type="entry name" value="DALR_1"/>
    <property type="match status" value="1"/>
</dbReference>
<dbReference type="GO" id="GO:0005524">
    <property type="term" value="F:ATP binding"/>
    <property type="evidence" value="ECO:0007669"/>
    <property type="project" value="UniProtKB-UniRule"/>
</dbReference>
<dbReference type="PANTHER" id="PTHR30075:SF2">
    <property type="entry name" value="GLYCINE--TRNA LIGASE, CHLOROPLASTIC_MITOCHONDRIAL 2"/>
    <property type="match status" value="1"/>
</dbReference>
<name>A0A423PEQ7_9GAMM</name>
<comment type="similarity">
    <text evidence="2 11">Belongs to the class-II aminoacyl-tRNA synthetase family.</text>
</comment>
<evidence type="ECO:0000256" key="9">
    <source>
        <dbReference type="ARBA" id="ARBA00023146"/>
    </source>
</evidence>
<keyword evidence="14" id="KW-1185">Reference proteome</keyword>
<evidence type="ECO:0000256" key="11">
    <source>
        <dbReference type="HAMAP-Rule" id="MF_00255"/>
    </source>
</evidence>
<evidence type="ECO:0000256" key="5">
    <source>
        <dbReference type="ARBA" id="ARBA00022598"/>
    </source>
</evidence>
<dbReference type="SUPFAM" id="SSF47323">
    <property type="entry name" value="Anticodon-binding domain of a subclass of class I aminoacyl-tRNA synthetases"/>
    <property type="match status" value="1"/>
</dbReference>
<evidence type="ECO:0000313" key="13">
    <source>
        <dbReference type="EMBL" id="ROO24003.1"/>
    </source>
</evidence>
<dbReference type="GO" id="GO:0005829">
    <property type="term" value="C:cytosol"/>
    <property type="evidence" value="ECO:0007669"/>
    <property type="project" value="TreeGrafter"/>
</dbReference>
<evidence type="ECO:0000256" key="2">
    <source>
        <dbReference type="ARBA" id="ARBA00008226"/>
    </source>
</evidence>
<evidence type="ECO:0000256" key="1">
    <source>
        <dbReference type="ARBA" id="ARBA00004496"/>
    </source>
</evidence>
<keyword evidence="8 11" id="KW-0648">Protein biosynthesis</keyword>
<evidence type="ECO:0000256" key="7">
    <source>
        <dbReference type="ARBA" id="ARBA00022840"/>
    </source>
</evidence>
<comment type="subunit">
    <text evidence="3 11">Tetramer of two alpha and two beta subunits.</text>
</comment>
<dbReference type="GO" id="GO:0006420">
    <property type="term" value="P:arginyl-tRNA aminoacylation"/>
    <property type="evidence" value="ECO:0007669"/>
    <property type="project" value="InterPro"/>
</dbReference>
<evidence type="ECO:0000256" key="10">
    <source>
        <dbReference type="ARBA" id="ARBA00047937"/>
    </source>
</evidence>
<evidence type="ECO:0000256" key="4">
    <source>
        <dbReference type="ARBA" id="ARBA00022490"/>
    </source>
</evidence>
<dbReference type="PRINTS" id="PR01045">
    <property type="entry name" value="TRNASYNTHGB"/>
</dbReference>
<dbReference type="GO" id="GO:0004820">
    <property type="term" value="F:glycine-tRNA ligase activity"/>
    <property type="evidence" value="ECO:0007669"/>
    <property type="project" value="UniProtKB-UniRule"/>
</dbReference>
<evidence type="ECO:0000256" key="8">
    <source>
        <dbReference type="ARBA" id="ARBA00022917"/>
    </source>
</evidence>
<dbReference type="EMBL" id="AYKH01000044">
    <property type="protein sequence ID" value="ROO24003.1"/>
    <property type="molecule type" value="Genomic_DNA"/>
</dbReference>
<organism evidence="13 14">
    <name type="scientific">Salinisphaera orenii MK-B5</name>
    <dbReference type="NCBI Taxonomy" id="856730"/>
    <lineage>
        <taxon>Bacteria</taxon>
        <taxon>Pseudomonadati</taxon>
        <taxon>Pseudomonadota</taxon>
        <taxon>Gammaproteobacteria</taxon>
        <taxon>Salinisphaerales</taxon>
        <taxon>Salinisphaeraceae</taxon>
        <taxon>Salinisphaera</taxon>
    </lineage>
</organism>
<dbReference type="PROSITE" id="PS50861">
    <property type="entry name" value="AA_TRNA_LIGASE_II_GLYAB"/>
    <property type="match status" value="1"/>
</dbReference>
<keyword evidence="5 11" id="KW-0436">Ligase</keyword>
<dbReference type="SUPFAM" id="SSF109604">
    <property type="entry name" value="HD-domain/PDEase-like"/>
    <property type="match status" value="1"/>
</dbReference>
<dbReference type="PANTHER" id="PTHR30075">
    <property type="entry name" value="GLYCYL-TRNA SYNTHETASE"/>
    <property type="match status" value="1"/>
</dbReference>
<evidence type="ECO:0000256" key="6">
    <source>
        <dbReference type="ARBA" id="ARBA00022741"/>
    </source>
</evidence>
<comment type="caution">
    <text evidence="13">The sequence shown here is derived from an EMBL/GenBank/DDBJ whole genome shotgun (WGS) entry which is preliminary data.</text>
</comment>
<dbReference type="GO" id="GO:0006426">
    <property type="term" value="P:glycyl-tRNA aminoacylation"/>
    <property type="evidence" value="ECO:0007669"/>
    <property type="project" value="UniProtKB-UniRule"/>
</dbReference>
<evidence type="ECO:0000256" key="3">
    <source>
        <dbReference type="ARBA" id="ARBA00011209"/>
    </source>
</evidence>
<dbReference type="NCBIfam" id="TIGR00211">
    <property type="entry name" value="glyS"/>
    <property type="match status" value="1"/>
</dbReference>
<reference evidence="13 14" key="1">
    <citation type="submission" date="2013-10" db="EMBL/GenBank/DDBJ databases">
        <title>Salinisphaera orenii MK-B5 Genome Sequencing.</title>
        <authorList>
            <person name="Lai Q."/>
            <person name="Li C."/>
            <person name="Shao Z."/>
        </authorList>
    </citation>
    <scope>NUCLEOTIDE SEQUENCE [LARGE SCALE GENOMIC DNA]</scope>
    <source>
        <strain evidence="13 14">MK-B5</strain>
    </source>
</reference>
<gene>
    <name evidence="11 13" type="primary">glyS</name>
    <name evidence="13" type="ORF">SAOR_16350</name>
</gene>
<evidence type="ECO:0000313" key="14">
    <source>
        <dbReference type="Proteomes" id="UP000283993"/>
    </source>
</evidence>
<dbReference type="InterPro" id="IPR006194">
    <property type="entry name" value="Gly-tRNA-synth_heterodimer"/>
</dbReference>
<keyword evidence="7 11" id="KW-0067">ATP-binding</keyword>
<dbReference type="GO" id="GO:0004814">
    <property type="term" value="F:arginine-tRNA ligase activity"/>
    <property type="evidence" value="ECO:0007669"/>
    <property type="project" value="InterPro"/>
</dbReference>
<comment type="subcellular location">
    <subcellularLocation>
        <location evidence="1 11">Cytoplasm</location>
    </subcellularLocation>
</comment>
<feature type="domain" description="DALR anticodon binding" evidence="12">
    <location>
        <begin position="580"/>
        <end position="687"/>
    </location>
</feature>
<accession>A0A423PEQ7</accession>
<proteinExistence type="inferred from homology"/>
<sequence>MTAPLLIEIGVEELPPNAMRRLADAFADGLALALDEAGLERGAVTRHATPRRLAVTIDDVAAETAPAAIEKAGPTVAIAFDDEGAPTAAAEGFARSLGTRVEALVREDSDKGERLVYRSTEPGKPLASLLQPAVDEVLRRLPIPKRMRWGDSEAAFVRPVHWVVALHDDTIVPLTVFEESADRVTRGHRFHHPEPIALARAADYAARLRDPGCVIVDPDRRKARIVEQVEAAAAERGGRALIDDALAEEVSALVEWPVGISGDFDARFMVLPREVLISTLEGHQRYFPVEGPDGALLPAFVTVANIDSADVAQVIAGNERVVRPRLADALFFWEQDRQHGLEAHIDGLARVSFQKELGSLADKSARIGRLMRHLNAAVGAEHDHVERAAALAKTDLLTEMVDEFPDLQGVMGCYYARDAGEPEAVATALAEQYAPAAAGAPIASTRVGQLLALADRLDTLAGIFAIGKRPSGDKDPFGLRRAALGVLRTLIEAELPIDLASAIDTAVALQPVDGAEDTAAALWMFHMERLRGYYGDRGISGDRFDAVAALDLVDMTDFEARIRAVTAFAELPAAAVVCAAHKRIRNILRKNAVAADGAGFESARLTEPAERALAESMAARQNAIAEAVQTRRYEPALEQVAMLAEPLDAFFDQVMVMVDDPALRDNRLALLQALDGLCRQVVDVSRLALD</sequence>
<dbReference type="InterPro" id="IPR015944">
    <property type="entry name" value="Gly-tRNA-synth_bsu"/>
</dbReference>
<evidence type="ECO:0000259" key="12">
    <source>
        <dbReference type="SMART" id="SM00836"/>
    </source>
</evidence>
<dbReference type="AlphaFoldDB" id="A0A423PEQ7"/>
<dbReference type="InterPro" id="IPR008909">
    <property type="entry name" value="DALR_anticod-bd"/>
</dbReference>
<comment type="catalytic activity">
    <reaction evidence="10 11">
        <text>tRNA(Gly) + glycine + ATP = glycyl-tRNA(Gly) + AMP + diphosphate</text>
        <dbReference type="Rhea" id="RHEA:16013"/>
        <dbReference type="Rhea" id="RHEA-COMP:9664"/>
        <dbReference type="Rhea" id="RHEA-COMP:9683"/>
        <dbReference type="ChEBI" id="CHEBI:30616"/>
        <dbReference type="ChEBI" id="CHEBI:33019"/>
        <dbReference type="ChEBI" id="CHEBI:57305"/>
        <dbReference type="ChEBI" id="CHEBI:78442"/>
        <dbReference type="ChEBI" id="CHEBI:78522"/>
        <dbReference type="ChEBI" id="CHEBI:456215"/>
        <dbReference type="EC" id="6.1.1.14"/>
    </reaction>
</comment>
<dbReference type="EC" id="6.1.1.14" evidence="11"/>
<dbReference type="InterPro" id="IPR009080">
    <property type="entry name" value="tRNAsynth_Ia_anticodon-bd"/>
</dbReference>